<dbReference type="SMART" id="SM00944">
    <property type="entry name" value="Pro-kuma_activ"/>
    <property type="match status" value="1"/>
</dbReference>
<dbReference type="SUPFAM" id="SSF52743">
    <property type="entry name" value="Subtilisin-like"/>
    <property type="match status" value="1"/>
</dbReference>
<evidence type="ECO:0000256" key="10">
    <source>
        <dbReference type="SAM" id="SignalP"/>
    </source>
</evidence>
<feature type="active site" description="Charge relay system" evidence="8">
    <location>
        <position position="325"/>
    </location>
</feature>
<dbReference type="AlphaFoldDB" id="A0A0L6VEH7"/>
<dbReference type="PANTHER" id="PTHR14218:SF15">
    <property type="entry name" value="TRIPEPTIDYL-PEPTIDASE 1"/>
    <property type="match status" value="1"/>
</dbReference>
<keyword evidence="6 8" id="KW-0106">Calcium</keyword>
<feature type="binding site" evidence="8">
    <location>
        <position position="573"/>
    </location>
    <ligand>
        <name>Ca(2+)</name>
        <dbReference type="ChEBI" id="CHEBI:29108"/>
    </ligand>
</feature>
<evidence type="ECO:0000313" key="12">
    <source>
        <dbReference type="EMBL" id="KNZ59134.1"/>
    </source>
</evidence>
<keyword evidence="10" id="KW-0732">Signal</keyword>
<protein>
    <recommendedName>
        <fullName evidence="11">Peptidase S53 domain-containing protein</fullName>
    </recommendedName>
</protein>
<dbReference type="InterPro" id="IPR036852">
    <property type="entry name" value="Peptidase_S8/S53_dom_sf"/>
</dbReference>
<dbReference type="GO" id="GO:0005576">
    <property type="term" value="C:extracellular region"/>
    <property type="evidence" value="ECO:0007669"/>
    <property type="project" value="UniProtKB-SubCell"/>
</dbReference>
<reference evidence="12 13" key="1">
    <citation type="submission" date="2015-08" db="EMBL/GenBank/DDBJ databases">
        <title>Next Generation Sequencing and Analysis of the Genome of Puccinia sorghi L Schw, the Causal Agent of Maize Common Rust.</title>
        <authorList>
            <person name="Rochi L."/>
            <person name="Burguener G."/>
            <person name="Darino M."/>
            <person name="Turjanski A."/>
            <person name="Kreff E."/>
            <person name="Dieguez M.J."/>
            <person name="Sacco F."/>
        </authorList>
    </citation>
    <scope>NUCLEOTIDE SEQUENCE [LARGE SCALE GENOMIC DNA]</scope>
    <source>
        <strain evidence="12 13">RO10H11247</strain>
    </source>
</reference>
<evidence type="ECO:0000256" key="3">
    <source>
        <dbReference type="ARBA" id="ARBA00022723"/>
    </source>
</evidence>
<evidence type="ECO:0000256" key="7">
    <source>
        <dbReference type="ARBA" id="ARBA00023145"/>
    </source>
</evidence>
<name>A0A0L6VEH7_9BASI</name>
<dbReference type="InterPro" id="IPR015366">
    <property type="entry name" value="S53_propep"/>
</dbReference>
<keyword evidence="5 8" id="KW-0720">Serine protease</keyword>
<comment type="caution">
    <text evidence="12">The sequence shown here is derived from an EMBL/GenBank/DDBJ whole genome shotgun (WGS) entry which is preliminary data.</text>
</comment>
<keyword evidence="3 8" id="KW-0479">Metal-binding</keyword>
<dbReference type="EMBL" id="LAVV01006611">
    <property type="protein sequence ID" value="KNZ59134.1"/>
    <property type="molecule type" value="Genomic_DNA"/>
</dbReference>
<keyword evidence="7" id="KW-0865">Zymogen</keyword>
<sequence>MTITSSASFLVLYSCLFSFIIATPVSDAPKAPSTGFRLLETHHAPPSFTKREIPHSHKHTINLKIGLKSDGIHLIKKILRRTSDPLSPSYGKHLTRKEVNQLIAPSSSSLEAINNWLASHGLNQSTIHWSHSKDWVTLNALPLQKAEEMLDTTYFYYQHEDGEVLLRTESYSLPHELHSHVELVQFGRLSPKRSMPTNDTYDVPKPNPSPKVTKSQPEKIAQNVTAAAPRKSACQNPSSVTNACLRELYQTDSYRLQSKGNANKIGITAYLGERANYQDLKDFLKREGLPTTNNFTVVSVNGGTNPQEFTPDEISRRVGAEGNLDIQTTMGFTAPMPNVFYTTAGTPPFKPDLFTTTNSNEPYLEWLTFIAAQPDSALPQVITTSSRGVSLIFSSGDDGVGQQGTCASNDGKVREEFGPPFVTAVGATQRFYPEEAVSVDGPGGFSSGGGFSEYFVRPDYQSRQVRSYLNILGSNYTGLYNPKGRAVPDVSAQGSKYLMTWRGMHVHVGGSSAAAPTFASVIALLNDDRISRGLTALGFLNPWLYSQGYQGLNDVVIGSSSGCGTTGFAATKGWDPVTGLGTPNFPAMQRLMPAATNPTPAPATGFSQVGCQGNLMQSIDCFLDWRALGH</sequence>
<dbReference type="PANTHER" id="PTHR14218">
    <property type="entry name" value="PROTEASE S8 TRIPEPTIDYL PEPTIDASE I CLN2"/>
    <property type="match status" value="1"/>
</dbReference>
<dbReference type="VEuPathDB" id="FungiDB:VP01_1797g4"/>
<evidence type="ECO:0000259" key="11">
    <source>
        <dbReference type="PROSITE" id="PS51695"/>
    </source>
</evidence>
<evidence type="ECO:0000256" key="2">
    <source>
        <dbReference type="ARBA" id="ARBA00022670"/>
    </source>
</evidence>
<evidence type="ECO:0000256" key="8">
    <source>
        <dbReference type="PROSITE-ProRule" id="PRU01032"/>
    </source>
</evidence>
<evidence type="ECO:0000313" key="13">
    <source>
        <dbReference type="Proteomes" id="UP000037035"/>
    </source>
</evidence>
<dbReference type="Pfam" id="PF09286">
    <property type="entry name" value="Pro-kuma_activ"/>
    <property type="match status" value="1"/>
</dbReference>
<feature type="binding site" evidence="8">
    <location>
        <position position="554"/>
    </location>
    <ligand>
        <name>Ca(2+)</name>
        <dbReference type="ChEBI" id="CHEBI:29108"/>
    </ligand>
</feature>
<evidence type="ECO:0000256" key="4">
    <source>
        <dbReference type="ARBA" id="ARBA00022801"/>
    </source>
</evidence>
<dbReference type="STRING" id="27349.A0A0L6VEH7"/>
<evidence type="ECO:0000256" key="6">
    <source>
        <dbReference type="ARBA" id="ARBA00022837"/>
    </source>
</evidence>
<dbReference type="Gene3D" id="3.40.50.200">
    <property type="entry name" value="Peptidase S8/S53 domain"/>
    <property type="match status" value="1"/>
</dbReference>
<feature type="signal peptide" evidence="10">
    <location>
        <begin position="1"/>
        <end position="22"/>
    </location>
</feature>
<dbReference type="GO" id="GO:0008240">
    <property type="term" value="F:tripeptidyl-peptidase activity"/>
    <property type="evidence" value="ECO:0007669"/>
    <property type="project" value="TreeGrafter"/>
</dbReference>
<dbReference type="GO" id="GO:0004252">
    <property type="term" value="F:serine-type endopeptidase activity"/>
    <property type="evidence" value="ECO:0007669"/>
    <property type="project" value="UniProtKB-UniRule"/>
</dbReference>
<feature type="active site" description="Charge relay system" evidence="8">
    <location>
        <position position="512"/>
    </location>
</feature>
<organism evidence="12 13">
    <name type="scientific">Puccinia sorghi</name>
    <dbReference type="NCBI Taxonomy" id="27349"/>
    <lineage>
        <taxon>Eukaryota</taxon>
        <taxon>Fungi</taxon>
        <taxon>Dikarya</taxon>
        <taxon>Basidiomycota</taxon>
        <taxon>Pucciniomycotina</taxon>
        <taxon>Pucciniomycetes</taxon>
        <taxon>Pucciniales</taxon>
        <taxon>Pucciniaceae</taxon>
        <taxon>Puccinia</taxon>
    </lineage>
</organism>
<keyword evidence="4 8" id="KW-0378">Hydrolase</keyword>
<dbReference type="PROSITE" id="PS51695">
    <property type="entry name" value="SEDOLISIN"/>
    <property type="match status" value="1"/>
</dbReference>
<accession>A0A0L6VEH7</accession>
<dbReference type="InterPro" id="IPR030400">
    <property type="entry name" value="Sedolisin_dom"/>
</dbReference>
<keyword evidence="2 8" id="KW-0645">Protease</keyword>
<dbReference type="SUPFAM" id="SSF54897">
    <property type="entry name" value="Protease propeptides/inhibitors"/>
    <property type="match status" value="1"/>
</dbReference>
<evidence type="ECO:0000256" key="1">
    <source>
        <dbReference type="ARBA" id="ARBA00004239"/>
    </source>
</evidence>
<dbReference type="InterPro" id="IPR050819">
    <property type="entry name" value="Tripeptidyl-peptidase_I"/>
</dbReference>
<feature type="chain" id="PRO_5005568002" description="Peptidase S53 domain-containing protein" evidence="10">
    <location>
        <begin position="23"/>
        <end position="630"/>
    </location>
</feature>
<gene>
    <name evidence="12" type="ORF">VP01_1797g4</name>
</gene>
<dbReference type="Proteomes" id="UP000037035">
    <property type="component" value="Unassembled WGS sequence"/>
</dbReference>
<dbReference type="CDD" id="cd11377">
    <property type="entry name" value="Pro-peptidase_S53"/>
    <property type="match status" value="1"/>
</dbReference>
<dbReference type="CDD" id="cd04056">
    <property type="entry name" value="Peptidases_S53"/>
    <property type="match status" value="1"/>
</dbReference>
<feature type="domain" description="Peptidase S53" evidence="11">
    <location>
        <begin position="239"/>
        <end position="595"/>
    </location>
</feature>
<feature type="active site" description="Charge relay system" evidence="8">
    <location>
        <position position="321"/>
    </location>
</feature>
<comment type="cofactor">
    <cofactor evidence="8">
        <name>Ca(2+)</name>
        <dbReference type="ChEBI" id="CHEBI:29108"/>
    </cofactor>
    <text evidence="8">Binds 1 Ca(2+) ion per subunit.</text>
</comment>
<evidence type="ECO:0000256" key="5">
    <source>
        <dbReference type="ARBA" id="ARBA00022825"/>
    </source>
</evidence>
<feature type="region of interest" description="Disordered" evidence="9">
    <location>
        <begin position="191"/>
        <end position="217"/>
    </location>
</feature>
<feature type="binding site" evidence="8">
    <location>
        <position position="555"/>
    </location>
    <ligand>
        <name>Ca(2+)</name>
        <dbReference type="ChEBI" id="CHEBI:29108"/>
    </ligand>
</feature>
<dbReference type="GO" id="GO:0006508">
    <property type="term" value="P:proteolysis"/>
    <property type="evidence" value="ECO:0007669"/>
    <property type="project" value="UniProtKB-KW"/>
</dbReference>
<proteinExistence type="predicted"/>
<comment type="subcellular location">
    <subcellularLocation>
        <location evidence="1">Secreted</location>
        <location evidence="1">Extracellular space</location>
    </subcellularLocation>
</comment>
<dbReference type="OrthoDB" id="409122at2759"/>
<feature type="binding site" evidence="8">
    <location>
        <position position="575"/>
    </location>
    <ligand>
        <name>Ca(2+)</name>
        <dbReference type="ChEBI" id="CHEBI:29108"/>
    </ligand>
</feature>
<keyword evidence="13" id="KW-1185">Reference proteome</keyword>
<dbReference type="GO" id="GO:0046872">
    <property type="term" value="F:metal ion binding"/>
    <property type="evidence" value="ECO:0007669"/>
    <property type="project" value="UniProtKB-UniRule"/>
</dbReference>
<evidence type="ECO:0000256" key="9">
    <source>
        <dbReference type="SAM" id="MobiDB-lite"/>
    </source>
</evidence>